<protein>
    <submittedName>
        <fullName evidence="2">Uncharacterized protein</fullName>
    </submittedName>
</protein>
<sequence length="146" mass="16168">MNEAMAPLEPRDRASFASAEGKSTFNPELVVSGEVIREIVTKERLQNTGERILKVKKPDYLGTSKWAFRYGAQMIEAKLGDVKWLQDFQNGEVNLAPGDSLRVTLSEEVSYGYDGEVVHTDYEVQKVHGVVRGPRGSQIGLLGDAQ</sequence>
<name>A0A849KKA5_9BURK</name>
<keyword evidence="3" id="KW-1185">Reference proteome</keyword>
<dbReference type="AlphaFoldDB" id="A0A849KKA5"/>
<evidence type="ECO:0000256" key="1">
    <source>
        <dbReference type="SAM" id="MobiDB-lite"/>
    </source>
</evidence>
<feature type="region of interest" description="Disordered" evidence="1">
    <location>
        <begin position="1"/>
        <end position="20"/>
    </location>
</feature>
<organism evidence="2 3">
    <name type="scientific">Ramlibacter montanisoli</name>
    <dbReference type="NCBI Taxonomy" id="2732512"/>
    <lineage>
        <taxon>Bacteria</taxon>
        <taxon>Pseudomonadati</taxon>
        <taxon>Pseudomonadota</taxon>
        <taxon>Betaproteobacteria</taxon>
        <taxon>Burkholderiales</taxon>
        <taxon>Comamonadaceae</taxon>
        <taxon>Ramlibacter</taxon>
    </lineage>
</organism>
<proteinExistence type="predicted"/>
<reference evidence="2 3" key="1">
    <citation type="submission" date="2020-05" db="EMBL/GenBank/DDBJ databases">
        <authorList>
            <person name="Khan S.A."/>
            <person name="Jeon C.O."/>
            <person name="Chun B.H."/>
        </authorList>
    </citation>
    <scope>NUCLEOTIDE SEQUENCE [LARGE SCALE GENOMIC DNA]</scope>
    <source>
        <strain evidence="2 3">B156</strain>
    </source>
</reference>
<dbReference type="Proteomes" id="UP000552954">
    <property type="component" value="Unassembled WGS sequence"/>
</dbReference>
<reference evidence="2 3" key="2">
    <citation type="submission" date="2020-06" db="EMBL/GenBank/DDBJ databases">
        <title>Ramlibacter rhizophilus sp. nov., isolated from rhizosphere soil of national flower Mugunghwa from South Korea.</title>
        <authorList>
            <person name="Zheng-Fei Y."/>
            <person name="Huan T."/>
        </authorList>
    </citation>
    <scope>NUCLEOTIDE SEQUENCE [LARGE SCALE GENOMIC DNA]</scope>
    <source>
        <strain evidence="2 3">B156</strain>
    </source>
</reference>
<evidence type="ECO:0000313" key="3">
    <source>
        <dbReference type="Proteomes" id="UP000552954"/>
    </source>
</evidence>
<evidence type="ECO:0000313" key="2">
    <source>
        <dbReference type="EMBL" id="NNU42169.1"/>
    </source>
</evidence>
<dbReference type="RefSeq" id="WP_171556558.1">
    <property type="nucleotide sequence ID" value="NZ_JABFCS010000001.1"/>
</dbReference>
<accession>A0A849KKA5</accession>
<comment type="caution">
    <text evidence="2">The sequence shown here is derived from an EMBL/GenBank/DDBJ whole genome shotgun (WGS) entry which is preliminary data.</text>
</comment>
<dbReference type="EMBL" id="JABFCS010000001">
    <property type="protein sequence ID" value="NNU42169.1"/>
    <property type="molecule type" value="Genomic_DNA"/>
</dbReference>
<gene>
    <name evidence="2" type="ORF">HK415_01840</name>
</gene>